<evidence type="ECO:0000256" key="1">
    <source>
        <dbReference type="SAM" id="MobiDB-lite"/>
    </source>
</evidence>
<accession>A0A4R5M5B0</accession>
<evidence type="ECO:0000313" key="3">
    <source>
        <dbReference type="EMBL" id="TDG20997.1"/>
    </source>
</evidence>
<dbReference type="Proteomes" id="UP000295722">
    <property type="component" value="Unassembled WGS sequence"/>
</dbReference>
<organism evidence="3 4">
    <name type="scientific">Paraburkholderia silviterrae</name>
    <dbReference type="NCBI Taxonomy" id="2528715"/>
    <lineage>
        <taxon>Bacteria</taxon>
        <taxon>Pseudomonadati</taxon>
        <taxon>Pseudomonadota</taxon>
        <taxon>Betaproteobacteria</taxon>
        <taxon>Burkholderiales</taxon>
        <taxon>Burkholderiaceae</taxon>
        <taxon>Paraburkholderia</taxon>
    </lineage>
</organism>
<sequence length="801" mass="85867">MMFARKTPVSPRTVVAGAQSKHAVTHPPEQVQPAAPQACAPAINYDFSLMPVRAGMRSPARKRAVDLPGGIGRREAEAGDARTPPIVHDVLASHGHPLDAQSRLFAERLFGHDFAHVRVHADERAAQSARAVHASAYTVGRHVVFGAGEPPTHLACGRDLLLHELAHTIQQQHAVLDRAPLRVSRSGDADERQADAAVQAVLSGAPIPTLGSSNAHVARQPKTKESATGDEAPVDTMAGALVSQIIVWLDQKRVGFQTSRGWVFGDVDTDLTEGSYELKPDVQKRKWVISKPAVKVGLRFFVDLEGAIPWTLGYPATLPLTVTSGAAKIEEGDIPDTFGLGYNTIYKAAGPGSKAAVLALASLETPRMFVDVEAYKKLDASVRKSILDLEPHAAGTECAGWFDVMRANDPDFKPKLTPEQIAAGDAAYYESMREARLGKKVEAAKADAPTLERGAVENKWSANKYGLVAAAQAPNHGVKAEALHQIWVKYWADKVAIADKTLSAIIATEQRDHVDLSETDTYREAKRVNDLGLYVLADSVGALEICRAADAAGKSLTLDEITQRVISHAQFMEGMGLFAAALSGKAMEGRGPALRGPKTDPIKAGPVKTPRIDPEISAEVDKAFEGVEGNAPGKVGQVRSGIGVRVPVDKSGKAASVMTVGGGRQETKDLGIPPDRQLVNVTRTDVDRDVKPDVIVDAEKAIPKEQQGKHTALLINNPYNYTPNIGELKAALTPQGKIIVQGNWRANKFFRALATSEVPAGMKRTIERGVTPLGTGFKYTDPSRSGAPIPDSRITFEFSGE</sequence>
<feature type="region of interest" description="Disordered" evidence="1">
    <location>
        <begin position="211"/>
        <end position="232"/>
    </location>
</feature>
<proteinExistence type="predicted"/>
<protein>
    <submittedName>
        <fullName evidence="3">DUF4157 domain-containing protein</fullName>
    </submittedName>
</protein>
<dbReference type="EMBL" id="SMRP01000013">
    <property type="protein sequence ID" value="TDG20997.1"/>
    <property type="molecule type" value="Genomic_DNA"/>
</dbReference>
<reference evidence="3 4" key="1">
    <citation type="submission" date="2019-03" db="EMBL/GenBank/DDBJ databases">
        <title>Paraburkholderia sp. 4M-K11, isolated from subtropical forest soil.</title>
        <authorList>
            <person name="Gao Z.-H."/>
            <person name="Qiu L.-H."/>
        </authorList>
    </citation>
    <scope>NUCLEOTIDE SEQUENCE [LARGE SCALE GENOMIC DNA]</scope>
    <source>
        <strain evidence="3 4">4M-K11</strain>
    </source>
</reference>
<feature type="region of interest" description="Disordered" evidence="1">
    <location>
        <begin position="591"/>
        <end position="610"/>
    </location>
</feature>
<dbReference type="OrthoDB" id="7387101at2"/>
<dbReference type="Pfam" id="PF13699">
    <property type="entry name" value="eCIS_core"/>
    <property type="match status" value="1"/>
</dbReference>
<name>A0A4R5M5B0_9BURK</name>
<keyword evidence="4" id="KW-1185">Reference proteome</keyword>
<evidence type="ECO:0000313" key="4">
    <source>
        <dbReference type="Proteomes" id="UP000295722"/>
    </source>
</evidence>
<dbReference type="InterPro" id="IPR025295">
    <property type="entry name" value="eCIS_core_dom"/>
</dbReference>
<feature type="domain" description="eCIS core" evidence="2">
    <location>
        <begin position="97"/>
        <end position="174"/>
    </location>
</feature>
<comment type="caution">
    <text evidence="3">The sequence shown here is derived from an EMBL/GenBank/DDBJ whole genome shotgun (WGS) entry which is preliminary data.</text>
</comment>
<dbReference type="RefSeq" id="WP_133197351.1">
    <property type="nucleotide sequence ID" value="NZ_JBHUCW010000002.1"/>
</dbReference>
<evidence type="ECO:0000259" key="2">
    <source>
        <dbReference type="Pfam" id="PF13699"/>
    </source>
</evidence>
<gene>
    <name evidence="3" type="ORF">EYW47_24120</name>
</gene>
<dbReference type="AlphaFoldDB" id="A0A4R5M5B0"/>